<evidence type="ECO:0000313" key="2">
    <source>
        <dbReference type="EMBL" id="WMV45252.1"/>
    </source>
</evidence>
<organism evidence="2 3">
    <name type="scientific">Solanum verrucosum</name>
    <dbReference type="NCBI Taxonomy" id="315347"/>
    <lineage>
        <taxon>Eukaryota</taxon>
        <taxon>Viridiplantae</taxon>
        <taxon>Streptophyta</taxon>
        <taxon>Embryophyta</taxon>
        <taxon>Tracheophyta</taxon>
        <taxon>Spermatophyta</taxon>
        <taxon>Magnoliopsida</taxon>
        <taxon>eudicotyledons</taxon>
        <taxon>Gunneridae</taxon>
        <taxon>Pentapetalae</taxon>
        <taxon>asterids</taxon>
        <taxon>lamiids</taxon>
        <taxon>Solanales</taxon>
        <taxon>Solanaceae</taxon>
        <taxon>Solanoideae</taxon>
        <taxon>Solaneae</taxon>
        <taxon>Solanum</taxon>
    </lineage>
</organism>
<name>A0AAF0UFX1_SOLVR</name>
<dbReference type="PANTHER" id="PTHR24559:SF437">
    <property type="entry name" value="RNA-DIRECTED DNA POLYMERASE HOMOLOG"/>
    <property type="match status" value="1"/>
</dbReference>
<dbReference type="PANTHER" id="PTHR24559">
    <property type="entry name" value="TRANSPOSON TY3-I GAG-POL POLYPROTEIN"/>
    <property type="match status" value="1"/>
</dbReference>
<dbReference type="InterPro" id="IPR000477">
    <property type="entry name" value="RT_dom"/>
</dbReference>
<dbReference type="GO" id="GO:0016787">
    <property type="term" value="F:hydrolase activity"/>
    <property type="evidence" value="ECO:0007669"/>
    <property type="project" value="UniProtKB-KW"/>
</dbReference>
<dbReference type="InterPro" id="IPR053134">
    <property type="entry name" value="RNA-dir_DNA_polymerase"/>
</dbReference>
<feature type="domain" description="Reverse transcriptase" evidence="1">
    <location>
        <begin position="171"/>
        <end position="269"/>
    </location>
</feature>
<evidence type="ECO:0000313" key="3">
    <source>
        <dbReference type="Proteomes" id="UP001234989"/>
    </source>
</evidence>
<dbReference type="SUPFAM" id="SSF56672">
    <property type="entry name" value="DNA/RNA polymerases"/>
    <property type="match status" value="1"/>
</dbReference>
<accession>A0AAF0UFX1</accession>
<dbReference type="GO" id="GO:0004519">
    <property type="term" value="F:endonuclease activity"/>
    <property type="evidence" value="ECO:0007669"/>
    <property type="project" value="UniProtKB-KW"/>
</dbReference>
<evidence type="ECO:0000259" key="1">
    <source>
        <dbReference type="Pfam" id="PF00078"/>
    </source>
</evidence>
<dbReference type="Pfam" id="PF00078">
    <property type="entry name" value="RVT_1"/>
    <property type="match status" value="1"/>
</dbReference>
<dbReference type="InterPro" id="IPR043128">
    <property type="entry name" value="Rev_trsase/Diguanyl_cyclase"/>
</dbReference>
<protein>
    <recommendedName>
        <fullName evidence="1">Reverse transcriptase domain-containing protein</fullName>
    </recommendedName>
</protein>
<gene>
    <name evidence="2" type="ORF">MTR67_038637</name>
</gene>
<dbReference type="Gene3D" id="3.10.10.10">
    <property type="entry name" value="HIV Type 1 Reverse Transcriptase, subunit A, domain 1"/>
    <property type="match status" value="1"/>
</dbReference>
<keyword evidence="3" id="KW-1185">Reference proteome</keyword>
<dbReference type="CDD" id="cd01647">
    <property type="entry name" value="RT_LTR"/>
    <property type="match status" value="1"/>
</dbReference>
<dbReference type="CDD" id="cd09274">
    <property type="entry name" value="RNase_HI_RT_Ty3"/>
    <property type="match status" value="1"/>
</dbReference>
<dbReference type="EMBL" id="CP133620">
    <property type="protein sequence ID" value="WMV45252.1"/>
    <property type="molecule type" value="Genomic_DNA"/>
</dbReference>
<dbReference type="GO" id="GO:0003964">
    <property type="term" value="F:RNA-directed DNA polymerase activity"/>
    <property type="evidence" value="ECO:0007669"/>
    <property type="project" value="UniProtKB-KW"/>
</dbReference>
<dbReference type="InterPro" id="IPR043502">
    <property type="entry name" value="DNA/RNA_pol_sf"/>
</dbReference>
<dbReference type="AlphaFoldDB" id="A0AAF0UFX1"/>
<proteinExistence type="predicted"/>
<dbReference type="Proteomes" id="UP001234989">
    <property type="component" value="Chromosome 9"/>
</dbReference>
<dbReference type="Gene3D" id="3.30.70.270">
    <property type="match status" value="1"/>
</dbReference>
<reference evidence="2" key="1">
    <citation type="submission" date="2023-08" db="EMBL/GenBank/DDBJ databases">
        <title>A de novo genome assembly of Solanum verrucosum Schlechtendal, a Mexican diploid species geographically isolated from the other diploid A-genome species in potato relatives.</title>
        <authorList>
            <person name="Hosaka K."/>
        </authorList>
    </citation>
    <scope>NUCLEOTIDE SEQUENCE</scope>
    <source>
        <tissue evidence="2">Young leaves</tissue>
    </source>
</reference>
<sequence length="345" mass="40400">MLSQVLNNQVGQQKGNRQDMADTSRICDFLRMNPPGFTGSEAFMGHFFPCEMREANMVADLRSRMSLFFSRLSCLSSKVGFTDRERNHGPLTCPWFMATLKWWTMGLFTVRGSPHDLWEGSWRPGRTNPNQDLRPQSPPWAVVLMTGLGRVRRPLASRPPTQVKDHGGLHGYHQLRVRESNVPKTLFKTRYGNYEFLVMSFGLTNAPATFMDLMYNVFKPYLDIFVIVYIDDILIYSRNEEDHASHLKVILQTLKDRELYAKFSKSYASRKLKIHEKNYPTHDLELAVVLFPLKIWRHNPYGVHVDVFTDHKSLQYVFSQKELNLRHMRWLELLKDYDMCILYHS</sequence>